<feature type="non-terminal residue" evidence="1">
    <location>
        <position position="1"/>
    </location>
</feature>
<reference evidence="1" key="1">
    <citation type="submission" date="2015-04" db="EMBL/GenBank/DDBJ databases">
        <title>The genome sequence of the plant pathogenic Rhizarian Plasmodiophora brassicae reveals insights in its biotrophic life cycle and the origin of chitin synthesis.</title>
        <authorList>
            <person name="Schwelm A."/>
            <person name="Fogelqvist J."/>
            <person name="Knaust A."/>
            <person name="Julke S."/>
            <person name="Lilja T."/>
            <person name="Dhandapani V."/>
            <person name="Bonilla-Rosso G."/>
            <person name="Karlsson M."/>
            <person name="Shevchenko A."/>
            <person name="Choi S.R."/>
            <person name="Kim H.G."/>
            <person name="Park J.Y."/>
            <person name="Lim Y.P."/>
            <person name="Ludwig-Muller J."/>
            <person name="Dixelius C."/>
        </authorList>
    </citation>
    <scope>NUCLEOTIDE SEQUENCE</scope>
    <source>
        <tissue evidence="1">Potato root galls</tissue>
    </source>
</reference>
<dbReference type="InterPro" id="IPR039685">
    <property type="entry name" value="FANCE"/>
</dbReference>
<accession>A0A0H5R8K0</accession>
<name>A0A0H5R8K0_9EUKA</name>
<dbReference type="GO" id="GO:0043240">
    <property type="term" value="C:Fanconi anaemia nuclear complex"/>
    <property type="evidence" value="ECO:0007669"/>
    <property type="project" value="InterPro"/>
</dbReference>
<evidence type="ECO:0000313" key="1">
    <source>
        <dbReference type="EMBL" id="CRZ10453.1"/>
    </source>
</evidence>
<proteinExistence type="predicted"/>
<organism evidence="1">
    <name type="scientific">Spongospora subterranea</name>
    <dbReference type="NCBI Taxonomy" id="70186"/>
    <lineage>
        <taxon>Eukaryota</taxon>
        <taxon>Sar</taxon>
        <taxon>Rhizaria</taxon>
        <taxon>Endomyxa</taxon>
        <taxon>Phytomyxea</taxon>
        <taxon>Plasmodiophorida</taxon>
        <taxon>Plasmodiophoridae</taxon>
        <taxon>Spongospora</taxon>
    </lineage>
</organism>
<dbReference type="EMBL" id="HACM01010011">
    <property type="protein sequence ID" value="CRZ10453.1"/>
    <property type="molecule type" value="Transcribed_RNA"/>
</dbReference>
<dbReference type="PANTHER" id="PTHR32094:SF5">
    <property type="entry name" value="FANCONI ANEMIA GROUP E PROTEIN"/>
    <property type="match status" value="1"/>
</dbReference>
<dbReference type="GO" id="GO:0036297">
    <property type="term" value="P:interstrand cross-link repair"/>
    <property type="evidence" value="ECO:0007669"/>
    <property type="project" value="InterPro"/>
</dbReference>
<dbReference type="AlphaFoldDB" id="A0A0H5R8K0"/>
<dbReference type="Gene3D" id="1.25.40.480">
    <property type="match status" value="1"/>
</dbReference>
<dbReference type="PANTHER" id="PTHR32094">
    <property type="entry name" value="FANCONI ANEMIA GROUP E PROTEIN"/>
    <property type="match status" value="1"/>
</dbReference>
<sequence>VVAGGLHAGGMAPFQDVARLGGVDISLCDDRRCASVWEHIRLRDPRQLQTFLDSLTRSIPIVAESTIITKPMFCALPVYVQSRCLALLHLPGLGDCAIGAAISIFAVHISDPFILSLLDSLSRLRHCDYIAPEVEIAQKNPGAGCFWSRSPSSPVRSSAMDEGPSDGAPDKDEPIVQVDVISSQLDKIDMIVTCLDSNTPLSGDIMTWLRSCSIQTAETIFGKLHLSEISVTSLDLFAKNFTDITIPFDLYCLFLKHSFLQRLASLNGPASRQLFDLLVLLGQQNPRAFVQGLLFPLLDSAINIQPELFNRIGKECLTSHDRLILVQRTAGLPIWTEDTIKIVHSMLNLGVDPFTEQLGGVLAAKVQLTAADLKLSCSAKFPALIITLATKYGEFVRNRQSELLDAANRLNSFMKKIAVKAVQNLNPIS</sequence>
<protein>
    <submittedName>
        <fullName evidence="1">Uncharacterized protein</fullName>
    </submittedName>
</protein>